<keyword evidence="2" id="KW-1185">Reference proteome</keyword>
<evidence type="ECO:0000313" key="2">
    <source>
        <dbReference type="Proteomes" id="UP001227192"/>
    </source>
</evidence>
<accession>A0AAI9X2L6</accession>
<feature type="non-terminal residue" evidence="1">
    <location>
        <position position="110"/>
    </location>
</feature>
<reference evidence="1" key="1">
    <citation type="submission" date="2015-06" db="EMBL/GenBank/DDBJ databases">
        <authorList>
            <person name="Nguyen H."/>
        </authorList>
    </citation>
    <scope>NUCLEOTIDE SEQUENCE</scope>
    <source>
        <strain evidence="1">DAOM 180753</strain>
    </source>
</reference>
<dbReference type="AlphaFoldDB" id="A0AAI9X2L6"/>
<proteinExistence type="predicted"/>
<organism evidence="1 2">
    <name type="scientific">Penicillium thymicola</name>
    <dbReference type="NCBI Taxonomy" id="293382"/>
    <lineage>
        <taxon>Eukaryota</taxon>
        <taxon>Fungi</taxon>
        <taxon>Dikarya</taxon>
        <taxon>Ascomycota</taxon>
        <taxon>Pezizomycotina</taxon>
        <taxon>Eurotiomycetes</taxon>
        <taxon>Eurotiomycetidae</taxon>
        <taxon>Eurotiales</taxon>
        <taxon>Aspergillaceae</taxon>
        <taxon>Penicillium</taxon>
    </lineage>
</organism>
<name>A0AAI9X2L6_PENTH</name>
<dbReference type="EMBL" id="LACB01000787">
    <property type="protein sequence ID" value="KAJ9481422.1"/>
    <property type="molecule type" value="Genomic_DNA"/>
</dbReference>
<dbReference type="Proteomes" id="UP001227192">
    <property type="component" value="Unassembled WGS sequence"/>
</dbReference>
<gene>
    <name evidence="1" type="ORF">VN97_g12061</name>
</gene>
<comment type="caution">
    <text evidence="1">The sequence shown here is derived from an EMBL/GenBank/DDBJ whole genome shotgun (WGS) entry which is preliminary data.</text>
</comment>
<protein>
    <submittedName>
        <fullName evidence="1">Uncharacterized protein</fullName>
    </submittedName>
</protein>
<reference evidence="1" key="2">
    <citation type="journal article" date="2016" name="Fungal Biol.">
        <title>Ochratoxin A production by Penicillium thymicola.</title>
        <authorList>
            <person name="Nguyen H.D.T."/>
            <person name="McMullin D.R."/>
            <person name="Ponomareva E."/>
            <person name="Riley R."/>
            <person name="Pomraning K.R."/>
            <person name="Baker S.E."/>
            <person name="Seifert K.A."/>
        </authorList>
    </citation>
    <scope>NUCLEOTIDE SEQUENCE</scope>
    <source>
        <strain evidence="1">DAOM 180753</strain>
    </source>
</reference>
<sequence>MDRAKIWITIQHKKKRKKEEGPQTILLRWDCKPPSNLVSANYLGLALYGRLSMPPDITLSLVVTYNSLLYKDSPTPKLAAKRSANFLQIQFRFNSDSIQIQFRFNSDSIQ</sequence>
<evidence type="ECO:0000313" key="1">
    <source>
        <dbReference type="EMBL" id="KAJ9481422.1"/>
    </source>
</evidence>